<accession>A0A1V9GAZ3</accession>
<dbReference type="SUPFAM" id="SSF55347">
    <property type="entry name" value="Glyceraldehyde-3-phosphate dehydrogenase-like, C-terminal domain"/>
    <property type="match status" value="1"/>
</dbReference>
<dbReference type="OrthoDB" id="9815825at2"/>
<dbReference type="InterPro" id="IPR055170">
    <property type="entry name" value="GFO_IDH_MocA-like_dom"/>
</dbReference>
<evidence type="ECO:0000259" key="2">
    <source>
        <dbReference type="Pfam" id="PF22725"/>
    </source>
</evidence>
<evidence type="ECO:0000313" key="3">
    <source>
        <dbReference type="EMBL" id="OQP67835.1"/>
    </source>
</evidence>
<protein>
    <submittedName>
        <fullName evidence="3">Oxidoreductase</fullName>
    </submittedName>
</protein>
<dbReference type="AlphaFoldDB" id="A0A1V9GAZ3"/>
<dbReference type="PANTHER" id="PTHR43249">
    <property type="entry name" value="UDP-N-ACETYL-2-AMINO-2-DEOXY-D-GLUCURONATE OXIDASE"/>
    <property type="match status" value="1"/>
</dbReference>
<organism evidence="3 4">
    <name type="scientific">Niastella populi</name>
    <dbReference type="NCBI Taxonomy" id="550983"/>
    <lineage>
        <taxon>Bacteria</taxon>
        <taxon>Pseudomonadati</taxon>
        <taxon>Bacteroidota</taxon>
        <taxon>Chitinophagia</taxon>
        <taxon>Chitinophagales</taxon>
        <taxon>Chitinophagaceae</taxon>
        <taxon>Niastella</taxon>
    </lineage>
</organism>
<dbReference type="Proteomes" id="UP000192276">
    <property type="component" value="Unassembled WGS sequence"/>
</dbReference>
<name>A0A1V9GAZ3_9BACT</name>
<reference evidence="4" key="1">
    <citation type="submission" date="2016-04" db="EMBL/GenBank/DDBJ databases">
        <authorList>
            <person name="Chen L."/>
            <person name="Zhuang W."/>
            <person name="Wang G."/>
        </authorList>
    </citation>
    <scope>NUCLEOTIDE SEQUENCE [LARGE SCALE GENOMIC DNA]</scope>
    <source>
        <strain evidence="4">208</strain>
    </source>
</reference>
<dbReference type="InterPro" id="IPR000683">
    <property type="entry name" value="Gfo/Idh/MocA-like_OxRdtase_N"/>
</dbReference>
<dbReference type="EMBL" id="LWBP01000007">
    <property type="protein sequence ID" value="OQP67835.1"/>
    <property type="molecule type" value="Genomic_DNA"/>
</dbReference>
<dbReference type="STRING" id="550983.A4R26_32635"/>
<dbReference type="Pfam" id="PF01408">
    <property type="entry name" value="GFO_IDH_MocA"/>
    <property type="match status" value="1"/>
</dbReference>
<dbReference type="GO" id="GO:0000166">
    <property type="term" value="F:nucleotide binding"/>
    <property type="evidence" value="ECO:0007669"/>
    <property type="project" value="InterPro"/>
</dbReference>
<dbReference type="Pfam" id="PF22725">
    <property type="entry name" value="GFO_IDH_MocA_C3"/>
    <property type="match status" value="1"/>
</dbReference>
<dbReference type="Gene3D" id="3.30.360.10">
    <property type="entry name" value="Dihydrodipicolinate Reductase, domain 2"/>
    <property type="match status" value="1"/>
</dbReference>
<dbReference type="Gene3D" id="3.40.50.720">
    <property type="entry name" value="NAD(P)-binding Rossmann-like Domain"/>
    <property type="match status" value="1"/>
</dbReference>
<dbReference type="SUPFAM" id="SSF51735">
    <property type="entry name" value="NAD(P)-binding Rossmann-fold domains"/>
    <property type="match status" value="1"/>
</dbReference>
<dbReference type="PANTHER" id="PTHR43249:SF1">
    <property type="entry name" value="D-GLUCOSIDE 3-DEHYDROGENASE"/>
    <property type="match status" value="1"/>
</dbReference>
<evidence type="ECO:0000259" key="1">
    <source>
        <dbReference type="Pfam" id="PF01408"/>
    </source>
</evidence>
<dbReference type="InterPro" id="IPR036291">
    <property type="entry name" value="NAD(P)-bd_dom_sf"/>
</dbReference>
<sequence length="337" mass="37708">MKKTIRFALVGCGRIAHRHAEHINQVGILAAVCDNVSSKADELASKYGAKAYYELESMLKNEKEIDVISICSPNGLHAEHAIQALNAGFHVLCEKPMAIDVNDCGEMIKAAEKANKRLFAIKQNRFNPPVEAVKNAIDAGKLGKIYSVQLSCFWNRNEDYYKNSWKGTKDLDGGTLYTQFSHFVDLLYWIIGDIKEVEAYTANYAHKGIIEFEDTGVVIMEFYNGAIGTINYTVNSHERNMEGSLVIFAEKGTVKIGGQYLNELEYQNIRDFKIENLAEGNKANNYGTYQGSMSNHDKVYQNLIDVLTNNGSISTNAFEGLKTVEIIDKIYNKAKKA</sequence>
<feature type="domain" description="Gfo/Idh/MocA-like oxidoreductase N-terminal" evidence="1">
    <location>
        <begin position="5"/>
        <end position="119"/>
    </location>
</feature>
<proteinExistence type="predicted"/>
<gene>
    <name evidence="3" type="ORF">A4R26_32635</name>
</gene>
<dbReference type="RefSeq" id="WP_081160687.1">
    <property type="nucleotide sequence ID" value="NZ_LWBP01000007.1"/>
</dbReference>
<dbReference type="InterPro" id="IPR052515">
    <property type="entry name" value="Gfo/Idh/MocA_Oxidoreductase"/>
</dbReference>
<keyword evidence="4" id="KW-1185">Reference proteome</keyword>
<comment type="caution">
    <text evidence="3">The sequence shown here is derived from an EMBL/GenBank/DDBJ whole genome shotgun (WGS) entry which is preliminary data.</text>
</comment>
<evidence type="ECO:0000313" key="4">
    <source>
        <dbReference type="Proteomes" id="UP000192276"/>
    </source>
</evidence>
<feature type="domain" description="GFO/IDH/MocA-like oxidoreductase" evidence="2">
    <location>
        <begin position="131"/>
        <end position="254"/>
    </location>
</feature>